<keyword evidence="2" id="KW-0808">Transferase</keyword>
<evidence type="ECO:0000313" key="3">
    <source>
        <dbReference type="Proteomes" id="UP000076796"/>
    </source>
</evidence>
<dbReference type="Gene3D" id="3.40.630.30">
    <property type="match status" value="1"/>
</dbReference>
<dbReference type="OrthoDB" id="9796171at2"/>
<dbReference type="GO" id="GO:0004343">
    <property type="term" value="F:glucosamine 6-phosphate N-acetyltransferase activity"/>
    <property type="evidence" value="ECO:0007669"/>
    <property type="project" value="TreeGrafter"/>
</dbReference>
<dbReference type="InterPro" id="IPR000182">
    <property type="entry name" value="GNAT_dom"/>
</dbReference>
<proteinExistence type="predicted"/>
<accession>A0A163JA37</accession>
<gene>
    <name evidence="2" type="ORF">AWU65_11310</name>
</gene>
<sequence>MNTTRITRPEELENAFLIRKKVFVDEQGVPLKDEFDEFDALNGQCEHILAYYNGQPIGTGRIRILDGVGKLERICILEPYRKLGIGKKIISALEEIAVEKGNHQVKLHGQSQAEGFYRKLGYQASSAEFIEDGIPHIVMIKDILSQ</sequence>
<name>A0A163JA37_9BACL</name>
<reference evidence="2" key="1">
    <citation type="journal article" date="2016" name="Genome Announc.">
        <title>Draft genomes of two strains of Paenibacillus glucanolyticus with capability to degrade lignocellulose.</title>
        <authorList>
            <person name="Mathews S.L."/>
            <person name="Pawlak J."/>
            <person name="Grunden A.M."/>
        </authorList>
    </citation>
    <scope>NUCLEOTIDE SEQUENCE [LARGE SCALE GENOMIC DNA]</scope>
    <source>
        <strain evidence="2">SLM1</strain>
    </source>
</reference>
<dbReference type="Pfam" id="PF13673">
    <property type="entry name" value="Acetyltransf_10"/>
    <property type="match status" value="1"/>
</dbReference>
<dbReference type="SUPFAM" id="SSF55729">
    <property type="entry name" value="Acyl-CoA N-acyltransferases (Nat)"/>
    <property type="match status" value="1"/>
</dbReference>
<organism evidence="2 3">
    <name type="scientific">Paenibacillus glucanolyticus</name>
    <dbReference type="NCBI Taxonomy" id="59843"/>
    <lineage>
        <taxon>Bacteria</taxon>
        <taxon>Bacillati</taxon>
        <taxon>Bacillota</taxon>
        <taxon>Bacilli</taxon>
        <taxon>Bacillales</taxon>
        <taxon>Paenibacillaceae</taxon>
        <taxon>Paenibacillus</taxon>
    </lineage>
</organism>
<dbReference type="PANTHER" id="PTHR13355">
    <property type="entry name" value="GLUCOSAMINE 6-PHOSPHATE N-ACETYLTRANSFERASE"/>
    <property type="match status" value="1"/>
</dbReference>
<dbReference type="GeneID" id="97558224"/>
<dbReference type="PANTHER" id="PTHR13355:SF9">
    <property type="entry name" value="ACETYLTRANSFERASE BSU40680-RELATED"/>
    <property type="match status" value="1"/>
</dbReference>
<comment type="caution">
    <text evidence="2">The sequence shown here is derived from an EMBL/GenBank/DDBJ whole genome shotgun (WGS) entry which is preliminary data.</text>
</comment>
<dbReference type="InterPro" id="IPR039143">
    <property type="entry name" value="GNPNAT1-like"/>
</dbReference>
<dbReference type="PROSITE" id="PS51186">
    <property type="entry name" value="GNAT"/>
    <property type="match status" value="1"/>
</dbReference>
<evidence type="ECO:0000259" key="1">
    <source>
        <dbReference type="PROSITE" id="PS51186"/>
    </source>
</evidence>
<dbReference type="CDD" id="cd04301">
    <property type="entry name" value="NAT_SF"/>
    <property type="match status" value="1"/>
</dbReference>
<dbReference type="EMBL" id="LWMH01000001">
    <property type="protein sequence ID" value="KZS46461.1"/>
    <property type="molecule type" value="Genomic_DNA"/>
</dbReference>
<dbReference type="AlphaFoldDB" id="A0A163JA37"/>
<feature type="domain" description="N-acetyltransferase" evidence="1">
    <location>
        <begin position="2"/>
        <end position="144"/>
    </location>
</feature>
<dbReference type="RefSeq" id="WP_063478329.1">
    <property type="nucleotide sequence ID" value="NZ_CP147845.1"/>
</dbReference>
<dbReference type="Proteomes" id="UP000076796">
    <property type="component" value="Unassembled WGS sequence"/>
</dbReference>
<keyword evidence="3" id="KW-1185">Reference proteome</keyword>
<protein>
    <submittedName>
        <fullName evidence="2">GNAT family N-acetyltransferase</fullName>
    </submittedName>
</protein>
<evidence type="ECO:0000313" key="2">
    <source>
        <dbReference type="EMBL" id="KZS46461.1"/>
    </source>
</evidence>
<dbReference type="InterPro" id="IPR016181">
    <property type="entry name" value="Acyl_CoA_acyltransferase"/>
</dbReference>